<proteinExistence type="predicted"/>
<sequence length="64" mass="7269">MTVCELTVKQNRHRGNTRHNTVKSRERLMKLLESDPLGACPGESVKIAKEGNVINLRSLLHFKL</sequence>
<gene>
    <name evidence="1" type="ORF">ADH66_01170</name>
</gene>
<keyword evidence="2" id="KW-1185">Reference proteome</keyword>
<organism evidence="1 2">
    <name type="scientific">Acutalibacter muris</name>
    <dbReference type="NCBI Taxonomy" id="1796620"/>
    <lineage>
        <taxon>Bacteria</taxon>
        <taxon>Bacillati</taxon>
        <taxon>Bacillota</taxon>
        <taxon>Clostridia</taxon>
        <taxon>Eubacteriales</taxon>
        <taxon>Acutalibacteraceae</taxon>
        <taxon>Acutalibacter</taxon>
    </lineage>
</organism>
<dbReference type="RefSeq" id="WP_084384306.1">
    <property type="nucleotide sequence ID" value="NZ_CP021422.1"/>
</dbReference>
<evidence type="ECO:0000313" key="2">
    <source>
        <dbReference type="Proteomes" id="UP000196710"/>
    </source>
</evidence>
<accession>A0ABM6L2B0</accession>
<dbReference type="Proteomes" id="UP000196710">
    <property type="component" value="Chromosome"/>
</dbReference>
<reference evidence="2" key="1">
    <citation type="submission" date="2017-05" db="EMBL/GenBank/DDBJ databases">
        <title>Improved OligoMM genomes.</title>
        <authorList>
            <person name="Garzetti D."/>
        </authorList>
    </citation>
    <scope>NUCLEOTIDE SEQUENCE [LARGE SCALE GENOMIC DNA]</scope>
    <source>
        <strain evidence="2">KB18</strain>
    </source>
</reference>
<evidence type="ECO:0000313" key="1">
    <source>
        <dbReference type="EMBL" id="ASB39386.1"/>
    </source>
</evidence>
<name>A0ABM6L2B0_9FIRM</name>
<protein>
    <submittedName>
        <fullName evidence="1">Uncharacterized protein</fullName>
    </submittedName>
</protein>
<dbReference type="EMBL" id="CP021422">
    <property type="protein sequence ID" value="ASB39386.1"/>
    <property type="molecule type" value="Genomic_DNA"/>
</dbReference>